<organism evidence="2">
    <name type="scientific">viral metagenome</name>
    <dbReference type="NCBI Taxonomy" id="1070528"/>
    <lineage>
        <taxon>unclassified sequences</taxon>
        <taxon>metagenomes</taxon>
        <taxon>organismal metagenomes</taxon>
    </lineage>
</organism>
<keyword evidence="1" id="KW-0812">Transmembrane</keyword>
<dbReference type="EMBL" id="MN740443">
    <property type="protein sequence ID" value="QHU26611.1"/>
    <property type="molecule type" value="Genomic_DNA"/>
</dbReference>
<name>A0A6C0LAA6_9ZZZZ</name>
<evidence type="ECO:0008006" key="3">
    <source>
        <dbReference type="Google" id="ProtNLM"/>
    </source>
</evidence>
<reference evidence="2" key="1">
    <citation type="journal article" date="2020" name="Nature">
        <title>Giant virus diversity and host interactions through global metagenomics.</title>
        <authorList>
            <person name="Schulz F."/>
            <person name="Roux S."/>
            <person name="Paez-Espino D."/>
            <person name="Jungbluth S."/>
            <person name="Walsh D.A."/>
            <person name="Denef V.J."/>
            <person name="McMahon K.D."/>
            <person name="Konstantinidis K.T."/>
            <person name="Eloe-Fadrosh E.A."/>
            <person name="Kyrpides N.C."/>
            <person name="Woyke T."/>
        </authorList>
    </citation>
    <scope>NUCLEOTIDE SEQUENCE</scope>
    <source>
        <strain evidence="2">GVMAG-M-3300027759-42</strain>
    </source>
</reference>
<dbReference type="PROSITE" id="PS51257">
    <property type="entry name" value="PROKAR_LIPOPROTEIN"/>
    <property type="match status" value="1"/>
</dbReference>
<accession>A0A6C0LAA6</accession>
<dbReference type="AlphaFoldDB" id="A0A6C0LAA6"/>
<sequence>MYTKMKSTTFNIIISVIVISVIIFSLMCSCSNVRPYSPDTIFSHEYPYEGFANLDYLNNDPKNNDLFINNHLMANQNASDCKKVNGFSGLFCKPGVADTKIDRFSGIKGDSKCFGKSSGLSNSTGSLCLDNDLATLLQTRGGNQTGGPDKIGM</sequence>
<evidence type="ECO:0000313" key="2">
    <source>
        <dbReference type="EMBL" id="QHU26611.1"/>
    </source>
</evidence>
<keyword evidence="1" id="KW-1133">Transmembrane helix</keyword>
<proteinExistence type="predicted"/>
<evidence type="ECO:0000256" key="1">
    <source>
        <dbReference type="SAM" id="Phobius"/>
    </source>
</evidence>
<feature type="transmembrane region" description="Helical" evidence="1">
    <location>
        <begin position="9"/>
        <end position="27"/>
    </location>
</feature>
<keyword evidence="1" id="KW-0472">Membrane</keyword>
<protein>
    <recommendedName>
        <fullName evidence="3">Lipoprotein</fullName>
    </recommendedName>
</protein>